<comment type="caution">
    <text evidence="1">The sequence shown here is derived from an EMBL/GenBank/DDBJ whole genome shotgun (WGS) entry which is preliminary data.</text>
</comment>
<dbReference type="RefSeq" id="WP_181307282.1">
    <property type="nucleotide sequence ID" value="NZ_PVNG01000004.1"/>
</dbReference>
<accession>A0A2T0N5I2</accession>
<protein>
    <submittedName>
        <fullName evidence="1">Uncharacterized protein</fullName>
    </submittedName>
</protein>
<dbReference type="AlphaFoldDB" id="A0A2T0N5I2"/>
<name>A0A2T0N5I2_9ACTN</name>
<organism evidence="1 2">
    <name type="scientific">Nonomuraea fuscirosea</name>
    <dbReference type="NCBI Taxonomy" id="1291556"/>
    <lineage>
        <taxon>Bacteria</taxon>
        <taxon>Bacillati</taxon>
        <taxon>Actinomycetota</taxon>
        <taxon>Actinomycetes</taxon>
        <taxon>Streptosporangiales</taxon>
        <taxon>Streptosporangiaceae</taxon>
        <taxon>Nonomuraea</taxon>
    </lineage>
</organism>
<proteinExistence type="predicted"/>
<evidence type="ECO:0000313" key="1">
    <source>
        <dbReference type="EMBL" id="PRX67610.1"/>
    </source>
</evidence>
<gene>
    <name evidence="1" type="ORF">B0I32_104367</name>
</gene>
<evidence type="ECO:0000313" key="2">
    <source>
        <dbReference type="Proteomes" id="UP000238312"/>
    </source>
</evidence>
<dbReference type="Proteomes" id="UP000238312">
    <property type="component" value="Unassembled WGS sequence"/>
</dbReference>
<reference evidence="1 2" key="1">
    <citation type="submission" date="2018-03" db="EMBL/GenBank/DDBJ databases">
        <title>Genomic Encyclopedia of Type Strains, Phase III (KMG-III): the genomes of soil and plant-associated and newly described type strains.</title>
        <authorList>
            <person name="Whitman W."/>
        </authorList>
    </citation>
    <scope>NUCLEOTIDE SEQUENCE [LARGE SCALE GENOMIC DNA]</scope>
    <source>
        <strain evidence="1 2">CGMCC 4.7104</strain>
    </source>
</reference>
<dbReference type="Gene3D" id="3.40.50.2300">
    <property type="match status" value="1"/>
</dbReference>
<dbReference type="EMBL" id="PVNG01000004">
    <property type="protein sequence ID" value="PRX67610.1"/>
    <property type="molecule type" value="Genomic_DNA"/>
</dbReference>
<keyword evidence="2" id="KW-1185">Reference proteome</keyword>
<sequence>MTEPDGARALRRLTDSRMVDGVVPMNVAWDDVRPPVLRAAPQPGALVGLPGDCSGLDVFDLDFEEAAPAA</sequence>